<dbReference type="InterPro" id="IPR007899">
    <property type="entry name" value="CHAD_dom"/>
</dbReference>
<reference evidence="2" key="1">
    <citation type="submission" date="2020-10" db="EMBL/GenBank/DDBJ databases">
        <title>Whole-genome sequence of Luteibacter sp. EIF3.</title>
        <authorList>
            <person name="Friedrich I."/>
            <person name="Hertel R."/>
            <person name="Daniel R."/>
        </authorList>
    </citation>
    <scope>NUCLEOTIDE SEQUENCE</scope>
    <source>
        <strain evidence="2">EIF3</strain>
    </source>
</reference>
<accession>A0ABY4T2E5</accession>
<dbReference type="EMBL" id="CP063231">
    <property type="protein sequence ID" value="URL56971.1"/>
    <property type="molecule type" value="Genomic_DNA"/>
</dbReference>
<feature type="domain" description="CHAD" evidence="1">
    <location>
        <begin position="1"/>
        <end position="270"/>
    </location>
</feature>
<evidence type="ECO:0000259" key="1">
    <source>
        <dbReference type="PROSITE" id="PS51708"/>
    </source>
</evidence>
<dbReference type="PANTHER" id="PTHR39339:SF1">
    <property type="entry name" value="CHAD DOMAIN-CONTAINING PROTEIN"/>
    <property type="match status" value="1"/>
</dbReference>
<dbReference type="Gene3D" id="1.40.20.10">
    <property type="entry name" value="CHAD domain"/>
    <property type="match status" value="1"/>
</dbReference>
<sequence length="270" mass="30426">MAKPTATSIGAVLAAFALKECRKADRSLADATQRHRGVHEARKSLRRLKSLLRLGEAPFKAELPAIEAVLTRLAESLSPLRDAYVATTMARKLAGAAPSPSWARAIDLLERRCEGRLADVLNDDPRFLARRRQLRELATKVEALPWNRVDERVVEQALARSERRVAKAQKRASAKPSPENTHRWRRRVRRLRMQLELRHKASKALGTQGGRDAHLHKATHRALSKLSDTLGATQDLRELRKTLRALGEADTVAPLIEEIDKERRKPRDTV</sequence>
<evidence type="ECO:0000313" key="2">
    <source>
        <dbReference type="EMBL" id="URL56971.1"/>
    </source>
</evidence>
<keyword evidence="3" id="KW-1185">Reference proteome</keyword>
<evidence type="ECO:0000313" key="3">
    <source>
        <dbReference type="Proteomes" id="UP001056681"/>
    </source>
</evidence>
<dbReference type="PANTHER" id="PTHR39339">
    <property type="entry name" value="SLR1444 PROTEIN"/>
    <property type="match status" value="1"/>
</dbReference>
<organism evidence="2 3">
    <name type="scientific">Luteibacter flocculans</name>
    <dbReference type="NCBI Taxonomy" id="2780091"/>
    <lineage>
        <taxon>Bacteria</taxon>
        <taxon>Pseudomonadati</taxon>
        <taxon>Pseudomonadota</taxon>
        <taxon>Gammaproteobacteria</taxon>
        <taxon>Lysobacterales</taxon>
        <taxon>Rhodanobacteraceae</taxon>
        <taxon>Luteibacter</taxon>
    </lineage>
</organism>
<dbReference type="PROSITE" id="PS51708">
    <property type="entry name" value="CHAD"/>
    <property type="match status" value="1"/>
</dbReference>
<protein>
    <submittedName>
        <fullName evidence="2">CHAD domain-containing protein</fullName>
    </submittedName>
</protein>
<dbReference type="RefSeq" id="WP_250337931.1">
    <property type="nucleotide sequence ID" value="NZ_CP063231.1"/>
</dbReference>
<name>A0ABY4T2E5_9GAMM</name>
<dbReference type="Pfam" id="PF05235">
    <property type="entry name" value="CHAD"/>
    <property type="match status" value="1"/>
</dbReference>
<proteinExistence type="predicted"/>
<dbReference type="InterPro" id="IPR038186">
    <property type="entry name" value="CHAD_dom_sf"/>
</dbReference>
<dbReference type="Proteomes" id="UP001056681">
    <property type="component" value="Chromosome"/>
</dbReference>
<gene>
    <name evidence="2" type="ORF">IM816_09845</name>
</gene>
<dbReference type="SMART" id="SM00880">
    <property type="entry name" value="CHAD"/>
    <property type="match status" value="1"/>
</dbReference>